<accession>A0AAE1F8T3</accession>
<dbReference type="Proteomes" id="UP001286313">
    <property type="component" value="Unassembled WGS sequence"/>
</dbReference>
<feature type="compositionally biased region" description="Gly residues" evidence="1">
    <location>
        <begin position="43"/>
        <end position="53"/>
    </location>
</feature>
<feature type="compositionally biased region" description="Gly residues" evidence="1">
    <location>
        <begin position="63"/>
        <end position="74"/>
    </location>
</feature>
<name>A0AAE1F8T3_PETCI</name>
<reference evidence="2" key="1">
    <citation type="submission" date="2023-10" db="EMBL/GenBank/DDBJ databases">
        <title>Genome assemblies of two species of porcelain crab, Petrolisthes cinctipes and Petrolisthes manimaculis (Anomura: Porcellanidae).</title>
        <authorList>
            <person name="Angst P."/>
        </authorList>
    </citation>
    <scope>NUCLEOTIDE SEQUENCE</scope>
    <source>
        <strain evidence="2">PB745_01</strain>
        <tissue evidence="2">Gill</tissue>
    </source>
</reference>
<organism evidence="2 3">
    <name type="scientific">Petrolisthes cinctipes</name>
    <name type="common">Flat porcelain crab</name>
    <dbReference type="NCBI Taxonomy" id="88211"/>
    <lineage>
        <taxon>Eukaryota</taxon>
        <taxon>Metazoa</taxon>
        <taxon>Ecdysozoa</taxon>
        <taxon>Arthropoda</taxon>
        <taxon>Crustacea</taxon>
        <taxon>Multicrustacea</taxon>
        <taxon>Malacostraca</taxon>
        <taxon>Eumalacostraca</taxon>
        <taxon>Eucarida</taxon>
        <taxon>Decapoda</taxon>
        <taxon>Pleocyemata</taxon>
        <taxon>Anomura</taxon>
        <taxon>Galatheoidea</taxon>
        <taxon>Porcellanidae</taxon>
        <taxon>Petrolisthes</taxon>
    </lineage>
</organism>
<comment type="caution">
    <text evidence="2">The sequence shown here is derived from an EMBL/GenBank/DDBJ whole genome shotgun (WGS) entry which is preliminary data.</text>
</comment>
<protein>
    <submittedName>
        <fullName evidence="2">Uncharacterized protein</fullName>
    </submittedName>
</protein>
<gene>
    <name evidence="2" type="ORF">Pcinc_025450</name>
</gene>
<proteinExistence type="predicted"/>
<feature type="compositionally biased region" description="Basic and acidic residues" evidence="1">
    <location>
        <begin position="1"/>
        <end position="12"/>
    </location>
</feature>
<dbReference type="EMBL" id="JAWQEG010002865">
    <property type="protein sequence ID" value="KAK3869221.1"/>
    <property type="molecule type" value="Genomic_DNA"/>
</dbReference>
<evidence type="ECO:0000313" key="2">
    <source>
        <dbReference type="EMBL" id="KAK3869221.1"/>
    </source>
</evidence>
<dbReference type="AlphaFoldDB" id="A0AAE1F8T3"/>
<evidence type="ECO:0000313" key="3">
    <source>
        <dbReference type="Proteomes" id="UP001286313"/>
    </source>
</evidence>
<sequence length="74" mass="6924">MAVVDVARDQRDGSGGSRGDIHVGNGSDSGGSDGGELWVADGNGNGGDGGSSDGGELWVADGNGNGGDSGSSDG</sequence>
<evidence type="ECO:0000256" key="1">
    <source>
        <dbReference type="SAM" id="MobiDB-lite"/>
    </source>
</evidence>
<feature type="non-terminal residue" evidence="2">
    <location>
        <position position="1"/>
    </location>
</feature>
<keyword evidence="3" id="KW-1185">Reference proteome</keyword>
<feature type="region of interest" description="Disordered" evidence="1">
    <location>
        <begin position="1"/>
        <end position="74"/>
    </location>
</feature>